<feature type="domain" description="Retroviral polymerase SH3-like" evidence="1">
    <location>
        <begin position="60"/>
        <end position="117"/>
    </location>
</feature>
<gene>
    <name evidence="3" type="ORF">E5676_scaffold265G001200</name>
    <name evidence="2" type="ORF">E6C27_scaffold63G001960</name>
</gene>
<sequence>MDLMGPMQTESLGGKKYVFVVVDDFSHFTITTRSGTIVTLYDIWKSRKPNVNYFHVFGSTYYILADREYHKKWDAKLEKEISLRYSQNIWAYRVFNNRTKVVMETINVVVNDHEQTYKRIDDDDELAPKVIMVPEIAAADVPIADTRVNNFEDDSKLT</sequence>
<dbReference type="PANTHER" id="PTHR42648">
    <property type="entry name" value="TRANSPOSASE, PUTATIVE-RELATED"/>
    <property type="match status" value="1"/>
</dbReference>
<dbReference type="Proteomes" id="UP000321393">
    <property type="component" value="Unassembled WGS sequence"/>
</dbReference>
<evidence type="ECO:0000259" key="1">
    <source>
        <dbReference type="Pfam" id="PF25597"/>
    </source>
</evidence>
<dbReference type="EMBL" id="SSTD01012952">
    <property type="protein sequence ID" value="TYK07985.1"/>
    <property type="molecule type" value="Genomic_DNA"/>
</dbReference>
<protein>
    <submittedName>
        <fullName evidence="2 3">Gag-pol polyprotein</fullName>
    </submittedName>
</protein>
<dbReference type="InterPro" id="IPR039537">
    <property type="entry name" value="Retrotran_Ty1/copia-like"/>
</dbReference>
<dbReference type="PANTHER" id="PTHR42648:SF21">
    <property type="entry name" value="CYSTEINE-RICH RLK (RECEPTOR-LIKE PROTEIN KINASE) 8"/>
    <property type="match status" value="1"/>
</dbReference>
<accession>A0A5D3C930</accession>
<dbReference type="Proteomes" id="UP000321947">
    <property type="component" value="Unassembled WGS sequence"/>
</dbReference>
<dbReference type="OrthoDB" id="1282228at2759"/>
<evidence type="ECO:0000313" key="5">
    <source>
        <dbReference type="Proteomes" id="UP000321947"/>
    </source>
</evidence>
<evidence type="ECO:0000313" key="2">
    <source>
        <dbReference type="EMBL" id="KAA0048272.1"/>
    </source>
</evidence>
<evidence type="ECO:0000313" key="3">
    <source>
        <dbReference type="EMBL" id="TYK07985.1"/>
    </source>
</evidence>
<reference evidence="4 5" key="1">
    <citation type="submission" date="2019-08" db="EMBL/GenBank/DDBJ databases">
        <title>Draft genome sequences of two oriental melons (Cucumis melo L. var makuwa).</title>
        <authorList>
            <person name="Kwon S.-Y."/>
        </authorList>
    </citation>
    <scope>NUCLEOTIDE SEQUENCE [LARGE SCALE GENOMIC DNA]</scope>
    <source>
        <strain evidence="5">cv. Chang Bougi</strain>
        <strain evidence="4">cv. SW 3</strain>
        <tissue evidence="3">Leaf</tissue>
    </source>
</reference>
<name>A0A5D3C930_CUCMM</name>
<organism evidence="3 5">
    <name type="scientific">Cucumis melo var. makuwa</name>
    <name type="common">Oriental melon</name>
    <dbReference type="NCBI Taxonomy" id="1194695"/>
    <lineage>
        <taxon>Eukaryota</taxon>
        <taxon>Viridiplantae</taxon>
        <taxon>Streptophyta</taxon>
        <taxon>Embryophyta</taxon>
        <taxon>Tracheophyta</taxon>
        <taxon>Spermatophyta</taxon>
        <taxon>Magnoliopsida</taxon>
        <taxon>eudicotyledons</taxon>
        <taxon>Gunneridae</taxon>
        <taxon>Pentapetalae</taxon>
        <taxon>rosids</taxon>
        <taxon>fabids</taxon>
        <taxon>Cucurbitales</taxon>
        <taxon>Cucurbitaceae</taxon>
        <taxon>Benincaseae</taxon>
        <taxon>Cucumis</taxon>
    </lineage>
</organism>
<comment type="caution">
    <text evidence="3">The sequence shown here is derived from an EMBL/GenBank/DDBJ whole genome shotgun (WGS) entry which is preliminary data.</text>
</comment>
<dbReference type="AlphaFoldDB" id="A0A5D3C930"/>
<dbReference type="InterPro" id="IPR057670">
    <property type="entry name" value="SH3_retrovirus"/>
</dbReference>
<dbReference type="Pfam" id="PF25597">
    <property type="entry name" value="SH3_retrovirus"/>
    <property type="match status" value="1"/>
</dbReference>
<evidence type="ECO:0000313" key="4">
    <source>
        <dbReference type="Proteomes" id="UP000321393"/>
    </source>
</evidence>
<proteinExistence type="predicted"/>
<dbReference type="EMBL" id="SSTE01012982">
    <property type="protein sequence ID" value="KAA0048272.1"/>
    <property type="molecule type" value="Genomic_DNA"/>
</dbReference>